<dbReference type="InterPro" id="IPR001254">
    <property type="entry name" value="Trypsin_dom"/>
</dbReference>
<dbReference type="Pfam" id="PF00089">
    <property type="entry name" value="Trypsin"/>
    <property type="match status" value="1"/>
</dbReference>
<reference evidence="6" key="1">
    <citation type="submission" date="2022-06" db="EMBL/GenBank/DDBJ databases">
        <title>Complete genome sequences of two strains of the flax pathogen Septoria linicola.</title>
        <authorList>
            <person name="Lapalu N."/>
            <person name="Simon A."/>
            <person name="Demenou B."/>
            <person name="Paumier D."/>
            <person name="Guillot M.-P."/>
            <person name="Gout L."/>
            <person name="Valade R."/>
        </authorList>
    </citation>
    <scope>NUCLEOTIDE SEQUENCE</scope>
    <source>
        <strain evidence="6">SE15195</strain>
    </source>
</reference>
<evidence type="ECO:0000313" key="6">
    <source>
        <dbReference type="EMBL" id="USW59179.1"/>
    </source>
</evidence>
<feature type="domain" description="Peptidase S1" evidence="5">
    <location>
        <begin position="63"/>
        <end position="285"/>
    </location>
</feature>
<proteinExistence type="predicted"/>
<feature type="signal peptide" evidence="4">
    <location>
        <begin position="1"/>
        <end position="16"/>
    </location>
</feature>
<dbReference type="InterPro" id="IPR009003">
    <property type="entry name" value="Peptidase_S1_PA"/>
</dbReference>
<feature type="chain" id="PRO_5040255635" evidence="4">
    <location>
        <begin position="17"/>
        <end position="285"/>
    </location>
</feature>
<dbReference type="SMART" id="SM00020">
    <property type="entry name" value="Tryp_SPc"/>
    <property type="match status" value="1"/>
</dbReference>
<dbReference type="GO" id="GO:0006508">
    <property type="term" value="P:proteolysis"/>
    <property type="evidence" value="ECO:0007669"/>
    <property type="project" value="UniProtKB-KW"/>
</dbReference>
<feature type="region of interest" description="Disordered" evidence="3">
    <location>
        <begin position="37"/>
        <end position="62"/>
    </location>
</feature>
<dbReference type="Gene3D" id="2.40.10.10">
    <property type="entry name" value="Trypsin-like serine proteases"/>
    <property type="match status" value="1"/>
</dbReference>
<dbReference type="PRINTS" id="PR00722">
    <property type="entry name" value="CHYMOTRYPSIN"/>
</dbReference>
<dbReference type="PROSITE" id="PS50240">
    <property type="entry name" value="TRYPSIN_DOM"/>
    <property type="match status" value="1"/>
</dbReference>
<dbReference type="GO" id="GO:0004252">
    <property type="term" value="F:serine-type endopeptidase activity"/>
    <property type="evidence" value="ECO:0007669"/>
    <property type="project" value="InterPro"/>
</dbReference>
<accession>A0A9Q9B1D3</accession>
<evidence type="ECO:0000256" key="2">
    <source>
        <dbReference type="RuleBase" id="RU363034"/>
    </source>
</evidence>
<dbReference type="InterPro" id="IPR018114">
    <property type="entry name" value="TRYPSIN_HIS"/>
</dbReference>
<keyword evidence="2" id="KW-0378">Hydrolase</keyword>
<dbReference type="FunFam" id="2.40.10.10:FF:000068">
    <property type="entry name" value="transmembrane protease serine 2"/>
    <property type="match status" value="1"/>
</dbReference>
<keyword evidence="4" id="KW-0732">Signal</keyword>
<organism evidence="6 7">
    <name type="scientific">Septoria linicola</name>
    <dbReference type="NCBI Taxonomy" id="215465"/>
    <lineage>
        <taxon>Eukaryota</taxon>
        <taxon>Fungi</taxon>
        <taxon>Dikarya</taxon>
        <taxon>Ascomycota</taxon>
        <taxon>Pezizomycotina</taxon>
        <taxon>Dothideomycetes</taxon>
        <taxon>Dothideomycetidae</taxon>
        <taxon>Mycosphaerellales</taxon>
        <taxon>Mycosphaerellaceae</taxon>
        <taxon>Septoria</taxon>
    </lineage>
</organism>
<dbReference type="Proteomes" id="UP001056384">
    <property type="component" value="Chromosome 12"/>
</dbReference>
<dbReference type="PANTHER" id="PTHR24252">
    <property type="entry name" value="ACROSIN-RELATED"/>
    <property type="match status" value="1"/>
</dbReference>
<name>A0A9Q9B1D3_9PEZI</name>
<evidence type="ECO:0000256" key="1">
    <source>
        <dbReference type="ARBA" id="ARBA00023157"/>
    </source>
</evidence>
<dbReference type="EMBL" id="CP099429">
    <property type="protein sequence ID" value="USW59179.1"/>
    <property type="molecule type" value="Genomic_DNA"/>
</dbReference>
<evidence type="ECO:0000256" key="4">
    <source>
        <dbReference type="SAM" id="SignalP"/>
    </source>
</evidence>
<dbReference type="InterPro" id="IPR043504">
    <property type="entry name" value="Peptidase_S1_PA_chymotrypsin"/>
</dbReference>
<dbReference type="PANTHER" id="PTHR24252:SF28">
    <property type="entry name" value="TRANSMEMBRANE PROTEASE SERINE 11C ISOFORM X1"/>
    <property type="match status" value="1"/>
</dbReference>
<keyword evidence="2" id="KW-0720">Serine protease</keyword>
<sequence>MSFLLLTSLLTSMVSALPASTLANDTMTEIIWDTNSAIDIDSGPSPRDETGPAKEDLEPDNSIVGGYRARQGEFPTTISLRNFGAHVCGASLINSNTALTAAHCVDMGGSFSVAAGTNSWQFGGARSSVSQIIIHSGYVAETFDNDFAILKLTTRIPQTGLITYARLPPAGSDPDHNTPAVVAGCHVPRSTTTRAARSASARGSPEHCANLVFPSLFTENMICAGFPEGGRDVCNGDSGGPLYNLFTGETIGVVSWGRNGCAAPGNPGVYARVRRAISFIQFWSG</sequence>
<keyword evidence="1" id="KW-1015">Disulfide bond</keyword>
<dbReference type="PROSITE" id="PS00135">
    <property type="entry name" value="TRYPSIN_SER"/>
    <property type="match status" value="1"/>
</dbReference>
<dbReference type="SUPFAM" id="SSF50494">
    <property type="entry name" value="Trypsin-like serine proteases"/>
    <property type="match status" value="1"/>
</dbReference>
<dbReference type="PROSITE" id="PS00134">
    <property type="entry name" value="TRYPSIN_HIS"/>
    <property type="match status" value="1"/>
</dbReference>
<dbReference type="InterPro" id="IPR033116">
    <property type="entry name" value="TRYPSIN_SER"/>
</dbReference>
<evidence type="ECO:0000256" key="3">
    <source>
        <dbReference type="SAM" id="MobiDB-lite"/>
    </source>
</evidence>
<dbReference type="CDD" id="cd00190">
    <property type="entry name" value="Tryp_SPc"/>
    <property type="match status" value="1"/>
</dbReference>
<evidence type="ECO:0000259" key="5">
    <source>
        <dbReference type="PROSITE" id="PS50240"/>
    </source>
</evidence>
<protein>
    <submittedName>
        <fullName evidence="6">Serine protease, trypsin domain, peptidase S1A, chymotrypsin family, peptidase S1, PA clan</fullName>
    </submittedName>
</protein>
<dbReference type="InterPro" id="IPR001314">
    <property type="entry name" value="Peptidase_S1A"/>
</dbReference>
<keyword evidence="2 6" id="KW-0645">Protease</keyword>
<dbReference type="AlphaFoldDB" id="A0A9Q9B1D3"/>
<feature type="compositionally biased region" description="Basic and acidic residues" evidence="3">
    <location>
        <begin position="46"/>
        <end position="56"/>
    </location>
</feature>
<gene>
    <name evidence="6" type="ORF">Slin15195_G124980</name>
</gene>
<keyword evidence="7" id="KW-1185">Reference proteome</keyword>
<evidence type="ECO:0000313" key="7">
    <source>
        <dbReference type="Proteomes" id="UP001056384"/>
    </source>
</evidence>